<evidence type="ECO:0000313" key="9">
    <source>
        <dbReference type="EMBL" id="MDN4164301.1"/>
    </source>
</evidence>
<dbReference type="InterPro" id="IPR031341">
    <property type="entry name" value="Methyltr_RsmF_N"/>
</dbReference>
<feature type="domain" description="SAM-dependent MTase RsmB/NOP-type" evidence="8">
    <location>
        <begin position="11"/>
        <end position="295"/>
    </location>
</feature>
<organism evidence="9 10">
    <name type="scientific">Shiella aurantiaca</name>
    <dbReference type="NCBI Taxonomy" id="3058365"/>
    <lineage>
        <taxon>Bacteria</taxon>
        <taxon>Pseudomonadati</taxon>
        <taxon>Bacteroidota</taxon>
        <taxon>Cytophagia</taxon>
        <taxon>Cytophagales</taxon>
        <taxon>Shiellaceae</taxon>
        <taxon>Shiella</taxon>
    </lineage>
</organism>
<accession>A0ABT8F2M8</accession>
<evidence type="ECO:0000256" key="1">
    <source>
        <dbReference type="ARBA" id="ARBA00007494"/>
    </source>
</evidence>
<dbReference type="InterPro" id="IPR018314">
    <property type="entry name" value="RsmB/NOL1/NOP2-like_CS"/>
</dbReference>
<dbReference type="SUPFAM" id="SSF53335">
    <property type="entry name" value="S-adenosyl-L-methionine-dependent methyltransferases"/>
    <property type="match status" value="1"/>
</dbReference>
<dbReference type="RefSeq" id="WP_320002827.1">
    <property type="nucleotide sequence ID" value="NZ_JAUHJS010000001.1"/>
</dbReference>
<dbReference type="PROSITE" id="PS51686">
    <property type="entry name" value="SAM_MT_RSMB_NOP"/>
    <property type="match status" value="1"/>
</dbReference>
<dbReference type="Gene3D" id="3.30.70.1170">
    <property type="entry name" value="Sun protein, domain 3"/>
    <property type="match status" value="1"/>
</dbReference>
<dbReference type="Pfam" id="PF01189">
    <property type="entry name" value="Methyltr_RsmB-F"/>
    <property type="match status" value="1"/>
</dbReference>
<dbReference type="Pfam" id="PF17125">
    <property type="entry name" value="Methyltr_RsmF_N"/>
    <property type="match status" value="1"/>
</dbReference>
<dbReference type="InterPro" id="IPR029063">
    <property type="entry name" value="SAM-dependent_MTases_sf"/>
</dbReference>
<keyword evidence="4 7" id="KW-0808">Transferase</keyword>
<reference evidence="9" key="1">
    <citation type="submission" date="2023-06" db="EMBL/GenBank/DDBJ databases">
        <title>Cytophagales bacterium Strain LB-30, isolated from soil.</title>
        <authorList>
            <person name="Liu B."/>
        </authorList>
    </citation>
    <scope>NUCLEOTIDE SEQUENCE</scope>
    <source>
        <strain evidence="9">LB-30</strain>
    </source>
</reference>
<dbReference type="GO" id="GO:0032259">
    <property type="term" value="P:methylation"/>
    <property type="evidence" value="ECO:0007669"/>
    <property type="project" value="UniProtKB-KW"/>
</dbReference>
<evidence type="ECO:0000259" key="8">
    <source>
        <dbReference type="PROSITE" id="PS51686"/>
    </source>
</evidence>
<comment type="caution">
    <text evidence="9">The sequence shown here is derived from an EMBL/GenBank/DDBJ whole genome shotgun (WGS) entry which is preliminary data.</text>
</comment>
<protein>
    <submittedName>
        <fullName evidence="9">rRNA methyltransferase</fullName>
    </submittedName>
</protein>
<dbReference type="InterPro" id="IPR023267">
    <property type="entry name" value="RCMT"/>
</dbReference>
<dbReference type="EMBL" id="JAUHJS010000001">
    <property type="protein sequence ID" value="MDN4164301.1"/>
    <property type="molecule type" value="Genomic_DNA"/>
</dbReference>
<dbReference type="Proteomes" id="UP001168552">
    <property type="component" value="Unassembled WGS sequence"/>
</dbReference>
<feature type="binding site" evidence="7">
    <location>
        <position position="134"/>
    </location>
    <ligand>
        <name>S-adenosyl-L-methionine</name>
        <dbReference type="ChEBI" id="CHEBI:59789"/>
    </ligand>
</feature>
<dbReference type="InterPro" id="IPR001678">
    <property type="entry name" value="MeTrfase_RsmB-F_NOP2_dom"/>
</dbReference>
<keyword evidence="5 7" id="KW-0949">S-adenosyl-L-methionine</keyword>
<sequence>MLHLPEAFIQFIHSTFSEEEAKLFLSSLEAPAPVSIRLNPGKSYHELALGTAIPWSAQGYYLPERPSFTLDPLLHAGAYYVQEASSMFIEQAVKQHLLPSEAPLAVLDLCAAPGGKSTHLSTLIGEEGLLVSNEVIKSRANILSENVQKWGLGNTVVCSNDPEDFQVLEGFFDAVLIDAPCSGEGMFRKDPASIKEWSPEHVQLCSARQRRIVKDIWPALKQGGVLMYSTCTYNTEENEENLAWLAEQEEVECLSLDCTAFPEVVAVEWKGMIGYHFYPHKTQGEGFFLALVRKKGETDDFYPKKSRKSFVHGLPKADGAELSTWLLEPTRWHLCLWGEHALAFPEFWKEEIEYLINNLKVVSAGVAVAEIKQKNKNPLHGLAMSQWLNHSIFPMVEVDREMALRYLKKEDIMPNTEAQGWVLICYKQTPLGWIKKMSNRANNYYPKEWRIRMDINWAEEREK</sequence>
<feature type="binding site" evidence="7">
    <location>
        <position position="178"/>
    </location>
    <ligand>
        <name>S-adenosyl-L-methionine</name>
        <dbReference type="ChEBI" id="CHEBI:59789"/>
    </ligand>
</feature>
<name>A0ABT8F2M8_9BACT</name>
<dbReference type="InterPro" id="IPR027391">
    <property type="entry name" value="Nol1_Nop2_Fmu_2"/>
</dbReference>
<dbReference type="PANTHER" id="PTHR22807:SF30">
    <property type="entry name" value="28S RRNA (CYTOSINE(4447)-C(5))-METHYLTRANSFERASE-RELATED"/>
    <property type="match status" value="1"/>
</dbReference>
<comment type="similarity">
    <text evidence="1 7">Belongs to the class I-like SAM-binding methyltransferase superfamily. RsmB/NOP family.</text>
</comment>
<gene>
    <name evidence="9" type="ORF">QWY31_02245</name>
</gene>
<feature type="active site" description="Nucleophile" evidence="7">
    <location>
        <position position="231"/>
    </location>
</feature>
<dbReference type="PANTHER" id="PTHR22807">
    <property type="entry name" value="NOP2 YEAST -RELATED NOL1/NOP2/FMU SUN DOMAIN-CONTAINING"/>
    <property type="match status" value="1"/>
</dbReference>
<keyword evidence="3 7" id="KW-0489">Methyltransferase</keyword>
<evidence type="ECO:0000256" key="2">
    <source>
        <dbReference type="ARBA" id="ARBA00022490"/>
    </source>
</evidence>
<dbReference type="Gene3D" id="2.30.130.60">
    <property type="match status" value="1"/>
</dbReference>
<dbReference type="PROSITE" id="PS01153">
    <property type="entry name" value="NOL1_NOP2_SUN"/>
    <property type="match status" value="1"/>
</dbReference>
<evidence type="ECO:0000256" key="5">
    <source>
        <dbReference type="ARBA" id="ARBA00022691"/>
    </source>
</evidence>
<evidence type="ECO:0000313" key="10">
    <source>
        <dbReference type="Proteomes" id="UP001168552"/>
    </source>
</evidence>
<dbReference type="GO" id="GO:0008168">
    <property type="term" value="F:methyltransferase activity"/>
    <property type="evidence" value="ECO:0007669"/>
    <property type="project" value="UniProtKB-KW"/>
</dbReference>
<keyword evidence="10" id="KW-1185">Reference proteome</keyword>
<keyword evidence="6 7" id="KW-0694">RNA-binding</keyword>
<dbReference type="Pfam" id="PF13636">
    <property type="entry name" value="Methyltranf_PUA"/>
    <property type="match status" value="1"/>
</dbReference>
<evidence type="ECO:0000256" key="7">
    <source>
        <dbReference type="PROSITE-ProRule" id="PRU01023"/>
    </source>
</evidence>
<proteinExistence type="inferred from homology"/>
<evidence type="ECO:0000256" key="4">
    <source>
        <dbReference type="ARBA" id="ARBA00022679"/>
    </source>
</evidence>
<dbReference type="PRINTS" id="PR02008">
    <property type="entry name" value="RCMTFAMILY"/>
</dbReference>
<evidence type="ECO:0000256" key="6">
    <source>
        <dbReference type="ARBA" id="ARBA00022884"/>
    </source>
</evidence>
<dbReference type="InterPro" id="IPR049560">
    <property type="entry name" value="MeTrfase_RsmB-F_NOP2_cat"/>
</dbReference>
<dbReference type="Gene3D" id="3.40.50.150">
    <property type="entry name" value="Vaccinia Virus protein VP39"/>
    <property type="match status" value="1"/>
</dbReference>
<evidence type="ECO:0000256" key="3">
    <source>
        <dbReference type="ARBA" id="ARBA00022603"/>
    </source>
</evidence>
<dbReference type="CDD" id="cd02440">
    <property type="entry name" value="AdoMet_MTases"/>
    <property type="match status" value="1"/>
</dbReference>
<feature type="binding site" evidence="7">
    <location>
        <begin position="110"/>
        <end position="116"/>
    </location>
    <ligand>
        <name>S-adenosyl-L-methionine</name>
        <dbReference type="ChEBI" id="CHEBI:59789"/>
    </ligand>
</feature>
<keyword evidence="2" id="KW-0963">Cytoplasm</keyword>
<feature type="binding site" evidence="7">
    <location>
        <position position="161"/>
    </location>
    <ligand>
        <name>S-adenosyl-L-methionine</name>
        <dbReference type="ChEBI" id="CHEBI:59789"/>
    </ligand>
</feature>